<dbReference type="EMBL" id="PPEA01000828">
    <property type="protein sequence ID" value="PQM44375.1"/>
    <property type="molecule type" value="Genomic_DNA"/>
</dbReference>
<dbReference type="InterPro" id="IPR016169">
    <property type="entry name" value="FAD-bd_PCMH_sub2"/>
</dbReference>
<protein>
    <submittedName>
        <fullName evidence="7">6-hydroxy-D-nicotine oxidase</fullName>
        <ecNumber evidence="7">1.5.3.6</ecNumber>
    </submittedName>
</protein>
<comment type="similarity">
    <text evidence="2">Belongs to the oxygen-dependent FAD-linked oxidoreductase family.</text>
</comment>
<evidence type="ECO:0000313" key="7">
    <source>
        <dbReference type="EMBL" id="PQM44375.1"/>
    </source>
</evidence>
<name>A0A2S8BCK9_9MYCO</name>
<dbReference type="PANTHER" id="PTHR42973:SF39">
    <property type="entry name" value="FAD-BINDING PCMH-TYPE DOMAIN-CONTAINING PROTEIN"/>
    <property type="match status" value="1"/>
</dbReference>
<keyword evidence="5 7" id="KW-0560">Oxidoreductase</keyword>
<comment type="cofactor">
    <cofactor evidence="1">
        <name>FAD</name>
        <dbReference type="ChEBI" id="CHEBI:57692"/>
    </cofactor>
</comment>
<evidence type="ECO:0000313" key="8">
    <source>
        <dbReference type="Proteomes" id="UP000238296"/>
    </source>
</evidence>
<dbReference type="AlphaFoldDB" id="A0A2S8BCK9"/>
<evidence type="ECO:0000256" key="3">
    <source>
        <dbReference type="ARBA" id="ARBA00022630"/>
    </source>
</evidence>
<dbReference type="InterPro" id="IPR036318">
    <property type="entry name" value="FAD-bd_PCMH-like_sf"/>
</dbReference>
<dbReference type="Gene3D" id="3.40.462.20">
    <property type="match status" value="1"/>
</dbReference>
<feature type="region of interest" description="Disordered" evidence="6">
    <location>
        <begin position="234"/>
        <end position="297"/>
    </location>
</feature>
<comment type="caution">
    <text evidence="7">The sequence shown here is derived from an EMBL/GenBank/DDBJ whole genome shotgun (WGS) entry which is preliminary data.</text>
</comment>
<reference evidence="7 8" key="1">
    <citation type="journal article" date="2017" name="Int. J. Syst. Evol. Microbiol.">
        <title>Mycobacterium talmoniae sp. nov., a slowly growing mycobacterium isolated from human respiratory samples.</title>
        <authorList>
            <person name="Davidson R.M."/>
            <person name="DeGroote M.A."/>
            <person name="Marola J.L."/>
            <person name="Buss S."/>
            <person name="Jones V."/>
            <person name="McNeil M.R."/>
            <person name="Freifeld A.G."/>
            <person name="Elaine Epperson L."/>
            <person name="Hasan N.A."/>
            <person name="Jackson M."/>
            <person name="Iwen P.C."/>
            <person name="Salfinger M."/>
            <person name="Strong M."/>
        </authorList>
    </citation>
    <scope>NUCLEOTIDE SEQUENCE [LARGE SCALE GENOMIC DNA]</scope>
    <source>
        <strain evidence="7 8">ATCC BAA-2683</strain>
    </source>
</reference>
<sequence>MLGPGCESVLGVDVVTADGQQRYCDPDTHADLYWAARGAGPGFFAVVTAFHLRLHPRPAVCGRGIYSYPVDAADEVFRWTREISPRVDARVELQLIAKRPAPGHPGPSIVVAAPVFADSEAEAQAALAILGSCPAIDQAIDRIPYAPTSLAEWYATASADYPRGHRYAVDNMWTSASAEELLPGLRRILDTMPPPPSHLLMYNWGRRAARRGLFYGLEDEINLRDLGRPRRRWALPRLGGNPDGRDGASGQRHQPVRREPGSAPGPVRHRRKHGPAAAGARRLRPRWPLPPLAGKLG</sequence>
<dbReference type="GO" id="GO:0050660">
    <property type="term" value="F:flavin adenine dinucleotide binding"/>
    <property type="evidence" value="ECO:0007669"/>
    <property type="project" value="InterPro"/>
</dbReference>
<evidence type="ECO:0000256" key="4">
    <source>
        <dbReference type="ARBA" id="ARBA00022827"/>
    </source>
</evidence>
<evidence type="ECO:0000256" key="5">
    <source>
        <dbReference type="ARBA" id="ARBA00023002"/>
    </source>
</evidence>
<keyword evidence="3" id="KW-0285">Flavoprotein</keyword>
<evidence type="ECO:0000256" key="1">
    <source>
        <dbReference type="ARBA" id="ARBA00001974"/>
    </source>
</evidence>
<dbReference type="EC" id="1.5.3.6" evidence="7"/>
<keyword evidence="4" id="KW-0274">FAD</keyword>
<dbReference type="Proteomes" id="UP000238296">
    <property type="component" value="Unassembled WGS sequence"/>
</dbReference>
<dbReference type="InterPro" id="IPR050416">
    <property type="entry name" value="FAD-linked_Oxidoreductase"/>
</dbReference>
<evidence type="ECO:0000256" key="6">
    <source>
        <dbReference type="SAM" id="MobiDB-lite"/>
    </source>
</evidence>
<dbReference type="Gene3D" id="3.30.465.10">
    <property type="match status" value="1"/>
</dbReference>
<organism evidence="7 8">
    <name type="scientific">Mycobacterium talmoniae</name>
    <dbReference type="NCBI Taxonomy" id="1858794"/>
    <lineage>
        <taxon>Bacteria</taxon>
        <taxon>Bacillati</taxon>
        <taxon>Actinomycetota</taxon>
        <taxon>Actinomycetes</taxon>
        <taxon>Mycobacteriales</taxon>
        <taxon>Mycobacteriaceae</taxon>
        <taxon>Mycobacterium</taxon>
    </lineage>
</organism>
<proteinExistence type="inferred from homology"/>
<gene>
    <name evidence="7" type="ORF">C1Y40_05468</name>
</gene>
<accession>A0A2S8BCK9</accession>
<evidence type="ECO:0000256" key="2">
    <source>
        <dbReference type="ARBA" id="ARBA00005466"/>
    </source>
</evidence>
<dbReference type="PANTHER" id="PTHR42973">
    <property type="entry name" value="BINDING OXIDOREDUCTASE, PUTATIVE (AFU_ORTHOLOGUE AFUA_1G17690)-RELATED"/>
    <property type="match status" value="1"/>
</dbReference>
<dbReference type="SUPFAM" id="SSF56176">
    <property type="entry name" value="FAD-binding/transporter-associated domain-like"/>
    <property type="match status" value="1"/>
</dbReference>
<dbReference type="GO" id="GO:0018530">
    <property type="term" value="F:(R)-6-hydroxynicotine oxidase activity"/>
    <property type="evidence" value="ECO:0007669"/>
    <property type="project" value="UniProtKB-EC"/>
</dbReference>